<evidence type="ECO:0000313" key="3">
    <source>
        <dbReference type="Proteomes" id="UP000636800"/>
    </source>
</evidence>
<reference evidence="2 3" key="1">
    <citation type="journal article" date="2020" name="Nat. Food">
        <title>A phased Vanilla planifolia genome enables genetic improvement of flavour and production.</title>
        <authorList>
            <person name="Hasing T."/>
            <person name="Tang H."/>
            <person name="Brym M."/>
            <person name="Khazi F."/>
            <person name="Huang T."/>
            <person name="Chambers A.H."/>
        </authorList>
    </citation>
    <scope>NUCLEOTIDE SEQUENCE [LARGE SCALE GENOMIC DNA]</scope>
    <source>
        <tissue evidence="2">Leaf</tissue>
    </source>
</reference>
<evidence type="ECO:0000313" key="2">
    <source>
        <dbReference type="EMBL" id="KAG0466217.1"/>
    </source>
</evidence>
<keyword evidence="3" id="KW-1185">Reference proteome</keyword>
<protein>
    <submittedName>
        <fullName evidence="2">Uncharacterized protein</fullName>
    </submittedName>
</protein>
<organism evidence="2 3">
    <name type="scientific">Vanilla planifolia</name>
    <name type="common">Vanilla</name>
    <dbReference type="NCBI Taxonomy" id="51239"/>
    <lineage>
        <taxon>Eukaryota</taxon>
        <taxon>Viridiplantae</taxon>
        <taxon>Streptophyta</taxon>
        <taxon>Embryophyta</taxon>
        <taxon>Tracheophyta</taxon>
        <taxon>Spermatophyta</taxon>
        <taxon>Magnoliopsida</taxon>
        <taxon>Liliopsida</taxon>
        <taxon>Asparagales</taxon>
        <taxon>Orchidaceae</taxon>
        <taxon>Vanilloideae</taxon>
        <taxon>Vanilleae</taxon>
        <taxon>Vanilla</taxon>
    </lineage>
</organism>
<dbReference type="AlphaFoldDB" id="A0A835QBK1"/>
<accession>A0A835QBK1</accession>
<comment type="caution">
    <text evidence="2">The sequence shown here is derived from an EMBL/GenBank/DDBJ whole genome shotgun (WGS) entry which is preliminary data.</text>
</comment>
<dbReference type="OrthoDB" id="45365at2759"/>
<dbReference type="EMBL" id="JADCNL010000009">
    <property type="protein sequence ID" value="KAG0466217.1"/>
    <property type="molecule type" value="Genomic_DNA"/>
</dbReference>
<evidence type="ECO:0000256" key="1">
    <source>
        <dbReference type="SAM" id="MobiDB-lite"/>
    </source>
</evidence>
<gene>
    <name evidence="2" type="ORF">HPP92_017797</name>
</gene>
<proteinExistence type="predicted"/>
<feature type="compositionally biased region" description="Polar residues" evidence="1">
    <location>
        <begin position="38"/>
        <end position="49"/>
    </location>
</feature>
<sequence length="81" mass="8370">MNSAELIRPLKDRSRSFSSFNEGDGIALICSSAKNASISSQDKARSTSPPTLPVGLPVARDSLASTSSSCPIPTSLSSSVE</sequence>
<feature type="region of interest" description="Disordered" evidence="1">
    <location>
        <begin position="38"/>
        <end position="81"/>
    </location>
</feature>
<name>A0A835QBK1_VANPL</name>
<feature type="compositionally biased region" description="Low complexity" evidence="1">
    <location>
        <begin position="65"/>
        <end position="81"/>
    </location>
</feature>
<dbReference type="Proteomes" id="UP000636800">
    <property type="component" value="Unassembled WGS sequence"/>
</dbReference>